<protein>
    <submittedName>
        <fullName evidence="7">CG30</fullName>
    </submittedName>
</protein>
<reference evidence="7 8" key="2">
    <citation type="journal article" date="2004" name="Virology">
        <title>Identification and functional analysis of Hyphantria cunea nucleopolyhedrovirus iap genes.</title>
        <authorList>
            <person name="Ikeda M."/>
            <person name="Yanagimoto K."/>
            <person name="Kobayashi M."/>
        </authorList>
    </citation>
    <scope>NUCLEOTIDE SEQUENCE [LARGE SCALE GENOMIC DNA]</scope>
</reference>
<accession>Q2NNW7</accession>
<name>Q2NNW7_NPVHC</name>
<evidence type="ECO:0000256" key="5">
    <source>
        <dbReference type="SAM" id="Coils"/>
    </source>
</evidence>
<evidence type="ECO:0000313" key="8">
    <source>
        <dbReference type="Proteomes" id="UP000202376"/>
    </source>
</evidence>
<organismHost>
    <name type="scientific">Lepidoptera</name>
    <name type="common">moths &amp; butterflies</name>
    <dbReference type="NCBI Taxonomy" id="7088"/>
</organismHost>
<keyword evidence="8" id="KW-1185">Reference proteome</keyword>
<dbReference type="EMBL" id="AP009046">
    <property type="protein sequence ID" value="BAE72355.1"/>
    <property type="molecule type" value="Genomic_DNA"/>
</dbReference>
<dbReference type="InterPro" id="IPR001841">
    <property type="entry name" value="Znf_RING"/>
</dbReference>
<dbReference type="PROSITE" id="PS50089">
    <property type="entry name" value="ZF_RING_2"/>
    <property type="match status" value="1"/>
</dbReference>
<reference evidence="7 8" key="1">
    <citation type="journal article" date="2002" name="Virus Genes">
        <title>Identification and characterization of Hyphantria cunea nucleopolyhedrovirus homologous repeated regions.</title>
        <authorList>
            <person name="FelipeAlves C.A."/>
            <person name="Ikeda M."/>
            <person name="Kobayashi M."/>
        </authorList>
    </citation>
    <scope>NUCLEOTIDE SEQUENCE [LARGE SCALE GENOMIC DNA]</scope>
</reference>
<keyword evidence="2 4" id="KW-0863">Zinc-finger</keyword>
<dbReference type="InterPro" id="IPR017907">
    <property type="entry name" value="Znf_RING_CS"/>
</dbReference>
<dbReference type="Gene3D" id="3.30.40.10">
    <property type="entry name" value="Zinc/RING finger domain, C3HC4 (zinc finger)"/>
    <property type="match status" value="1"/>
</dbReference>
<evidence type="ECO:0000259" key="6">
    <source>
        <dbReference type="PROSITE" id="PS50089"/>
    </source>
</evidence>
<dbReference type="PROSITE" id="PS00518">
    <property type="entry name" value="ZF_RING_1"/>
    <property type="match status" value="1"/>
</dbReference>
<keyword evidence="5" id="KW-0175">Coiled coil</keyword>
<proteinExistence type="predicted"/>
<dbReference type="KEGG" id="vg:3890590"/>
<dbReference type="SUPFAM" id="SSF57850">
    <property type="entry name" value="RING/U-box"/>
    <property type="match status" value="1"/>
</dbReference>
<dbReference type="Proteomes" id="UP000202376">
    <property type="component" value="Segment"/>
</dbReference>
<evidence type="ECO:0000256" key="1">
    <source>
        <dbReference type="ARBA" id="ARBA00022723"/>
    </source>
</evidence>
<evidence type="ECO:0000256" key="3">
    <source>
        <dbReference type="ARBA" id="ARBA00022833"/>
    </source>
</evidence>
<feature type="coiled-coil region" evidence="5">
    <location>
        <begin position="157"/>
        <end position="233"/>
    </location>
</feature>
<keyword evidence="1" id="KW-0479">Metal-binding</keyword>
<sequence length="249" mass="29045">MDTVKLQCNICCSVGEIKNYFLQPADVITILPIVELYSCKHQLCVTCVRKIAQRNRDKRIECPMCRRKNAHFNVYNINRDSVDVLRCAVADAREHKRFTGLVDAASLARGLFERSLLDVEPDLNNITKPSELQSVLKRLQTQIDEQTKVNYDMQMHAATLAQTIEEINDRLRKSQNDYNNVCKQIETVRVDRLREERAIKALSDKRAQWTIKNAEMRRENERLTNENINLIRDSNLFKQNNARKRKIAL</sequence>
<dbReference type="RefSeq" id="YP_473254.1">
    <property type="nucleotide sequence ID" value="NC_007767.1"/>
</dbReference>
<evidence type="ECO:0000256" key="2">
    <source>
        <dbReference type="ARBA" id="ARBA00022771"/>
    </source>
</evidence>
<gene>
    <name evidence="7" type="primary">cg30</name>
    <name evidence="7" type="ORF">HynVgp066</name>
</gene>
<feature type="domain" description="RING-type" evidence="6">
    <location>
        <begin position="8"/>
        <end position="66"/>
    </location>
</feature>
<evidence type="ECO:0000256" key="4">
    <source>
        <dbReference type="PROSITE-ProRule" id="PRU00175"/>
    </source>
</evidence>
<evidence type="ECO:0000313" key="7">
    <source>
        <dbReference type="EMBL" id="BAE72355.1"/>
    </source>
</evidence>
<dbReference type="InterPro" id="IPR013083">
    <property type="entry name" value="Znf_RING/FYVE/PHD"/>
</dbReference>
<dbReference type="OrthoDB" id="8894at10239"/>
<dbReference type="GO" id="GO:0008270">
    <property type="term" value="F:zinc ion binding"/>
    <property type="evidence" value="ECO:0007669"/>
    <property type="project" value="UniProtKB-KW"/>
</dbReference>
<reference evidence="7 8" key="3">
    <citation type="journal article" date="2006" name="J. Gen. Virol.">
        <title>Gene organization and complete sequence of the Hyphantria cunea nucleopolyhedrovirus genome.</title>
        <authorList>
            <person name="Ikeda M."/>
            <person name="Shikata M."/>
            <person name="Shirata N."/>
            <person name="Chaeychomsri S."/>
            <person name="Kobayashi M."/>
        </authorList>
    </citation>
    <scope>NUCLEOTIDE SEQUENCE [LARGE SCALE GENOMIC DNA]</scope>
</reference>
<keyword evidence="3" id="KW-0862">Zinc</keyword>
<dbReference type="GeneID" id="3890590"/>
<organism evidence="7 8">
    <name type="scientific">Hyphantria cunea nuclear polyhedrosis virus</name>
    <name type="common">HcNPV</name>
    <dbReference type="NCBI Taxonomy" id="28288"/>
    <lineage>
        <taxon>Viruses</taxon>
        <taxon>Viruses incertae sedis</taxon>
        <taxon>Naldaviricetes</taxon>
        <taxon>Lefavirales</taxon>
        <taxon>Baculoviridae</taxon>
        <taxon>Alphabaculovirus</taxon>
        <taxon>Alphabaculovirus hycuneae</taxon>
    </lineage>
</organism>